<keyword evidence="3" id="KW-1185">Reference proteome</keyword>
<dbReference type="EMBL" id="JAAVJH010000002">
    <property type="protein sequence ID" value="NJR77786.1"/>
    <property type="molecule type" value="Genomic_DNA"/>
</dbReference>
<evidence type="ECO:0000313" key="3">
    <source>
        <dbReference type="Proteomes" id="UP000732399"/>
    </source>
</evidence>
<feature type="transmembrane region" description="Helical" evidence="1">
    <location>
        <begin position="267"/>
        <end position="285"/>
    </location>
</feature>
<feature type="transmembrane region" description="Helical" evidence="1">
    <location>
        <begin position="297"/>
        <end position="315"/>
    </location>
</feature>
<organism evidence="2 3">
    <name type="scientific">Sphingomonas corticis</name>
    <dbReference type="NCBI Taxonomy" id="2722791"/>
    <lineage>
        <taxon>Bacteria</taxon>
        <taxon>Pseudomonadati</taxon>
        <taxon>Pseudomonadota</taxon>
        <taxon>Alphaproteobacteria</taxon>
        <taxon>Sphingomonadales</taxon>
        <taxon>Sphingomonadaceae</taxon>
        <taxon>Sphingomonas</taxon>
    </lineage>
</organism>
<reference evidence="2 3" key="1">
    <citation type="submission" date="2020-03" db="EMBL/GenBank/DDBJ databases">
        <authorList>
            <person name="Wang L."/>
            <person name="He N."/>
            <person name="Li Y."/>
            <person name="Fang Y."/>
            <person name="Zhang F."/>
        </authorList>
    </citation>
    <scope>NUCLEOTIDE SEQUENCE [LARGE SCALE GENOMIC DNA]</scope>
    <source>
        <strain evidence="2 3">36D10-4-7</strain>
    </source>
</reference>
<comment type="caution">
    <text evidence="2">The sequence shown here is derived from an EMBL/GenBank/DDBJ whole genome shotgun (WGS) entry which is preliminary data.</text>
</comment>
<name>A0ABX1CLQ5_9SPHN</name>
<sequence>MQGASEPIHWWQTRWFVALATLIACVPLLYPDIAPIVDLPGHMGRYRVQLDRGAHPWLADWYKFEWSLIGNLGVDLLIEPLAPLIGLEPAVKLIVTAIPALTVAGLLLIAREVHGRVPPTALFALPLAYGYPFQFGFVNFALSMALALCLFALWLRMARRGAIVARAIVFVPLSCLLWVVHTFGWGVLGVLAFSAEMIRQHDRRKTRESGHWIESWVRAGLGCVPLALPMVLMVAWRSGADVTGQTADFFYWRTKIAWVLMALRDRWLWFDVASMAVIYLVLFKAARDPRIAYSRHLGLSALFILAVYILLPRIVFGSAYADMRLAPFLLAFAIIAIRPRMGATIRHAAIWATLGLAFFLVRIGAQTVSYARFDRDYKVELAALDHVPVGARLLSFVGHNCRNTWKMSRLEHLPALALERRLAYTDDQWSMAGGQLLTTRYEAAGGFAHDPTQLVTPGRCRGEWWRPVNYALARFPRAAFDYVWLIRPPRFDPRFMPDLTLVWRSPYSNSALYRVDRSIAPPVATDEQLGIPRYIVEFMRRRREALIRSGAIGR</sequence>
<evidence type="ECO:0000256" key="1">
    <source>
        <dbReference type="SAM" id="Phobius"/>
    </source>
</evidence>
<feature type="transmembrane region" description="Helical" evidence="1">
    <location>
        <begin position="349"/>
        <end position="365"/>
    </location>
</feature>
<feature type="transmembrane region" description="Helical" evidence="1">
    <location>
        <begin position="90"/>
        <end position="110"/>
    </location>
</feature>
<feature type="transmembrane region" description="Helical" evidence="1">
    <location>
        <begin position="131"/>
        <end position="155"/>
    </location>
</feature>
<feature type="transmembrane region" description="Helical" evidence="1">
    <location>
        <begin position="167"/>
        <end position="195"/>
    </location>
</feature>
<accession>A0ABX1CLQ5</accession>
<evidence type="ECO:0008006" key="4">
    <source>
        <dbReference type="Google" id="ProtNLM"/>
    </source>
</evidence>
<keyword evidence="1" id="KW-0472">Membrane</keyword>
<dbReference type="Proteomes" id="UP000732399">
    <property type="component" value="Unassembled WGS sequence"/>
</dbReference>
<proteinExistence type="predicted"/>
<keyword evidence="1" id="KW-0812">Transmembrane</keyword>
<keyword evidence="1" id="KW-1133">Transmembrane helix</keyword>
<feature type="transmembrane region" description="Helical" evidence="1">
    <location>
        <begin position="12"/>
        <end position="30"/>
    </location>
</feature>
<gene>
    <name evidence="2" type="ORF">HBH26_04035</name>
</gene>
<protein>
    <recommendedName>
        <fullName evidence="4">Glycosyltransferase RgtA/B/C/D-like domain-containing protein</fullName>
    </recommendedName>
</protein>
<dbReference type="RefSeq" id="WP_168133311.1">
    <property type="nucleotide sequence ID" value="NZ_JAAVJH010000002.1"/>
</dbReference>
<evidence type="ECO:0000313" key="2">
    <source>
        <dbReference type="EMBL" id="NJR77786.1"/>
    </source>
</evidence>